<dbReference type="PANTHER" id="PTHR22298">
    <property type="entry name" value="ENDO-1,4-BETA-GLUCANASE"/>
    <property type="match status" value="1"/>
</dbReference>
<dbReference type="PROSITE" id="PS00698">
    <property type="entry name" value="GH9_3"/>
    <property type="match status" value="1"/>
</dbReference>
<evidence type="ECO:0000256" key="1">
    <source>
        <dbReference type="ARBA" id="ARBA00022729"/>
    </source>
</evidence>
<evidence type="ECO:0000256" key="4">
    <source>
        <dbReference type="ARBA" id="ARBA00022837"/>
    </source>
</evidence>
<dbReference type="SMART" id="SM00637">
    <property type="entry name" value="CBD_II"/>
    <property type="match status" value="1"/>
</dbReference>
<comment type="catalytic activity">
    <reaction evidence="10">
        <text>Endohydrolysis of (1-&gt;4)-beta-D-glucosidic linkages in cellulose, lichenin and cereal beta-D-glucans.</text>
        <dbReference type="EC" id="3.2.1.4"/>
    </reaction>
</comment>
<evidence type="ECO:0000256" key="2">
    <source>
        <dbReference type="ARBA" id="ARBA00022737"/>
    </source>
</evidence>
<feature type="active site" evidence="9">
    <location>
        <position position="766"/>
    </location>
</feature>
<dbReference type="InterPro" id="IPR012341">
    <property type="entry name" value="6hp_glycosidase-like_sf"/>
</dbReference>
<dbReference type="InterPro" id="IPR001701">
    <property type="entry name" value="Glyco_hydro_9"/>
</dbReference>
<comment type="similarity">
    <text evidence="8 10">Belongs to the glycosyl hydrolase 9 (cellulase E) family.</text>
</comment>
<dbReference type="InterPro" id="IPR001919">
    <property type="entry name" value="CBD2"/>
</dbReference>
<evidence type="ECO:0000256" key="5">
    <source>
        <dbReference type="ARBA" id="ARBA00023277"/>
    </source>
</evidence>
<dbReference type="SUPFAM" id="SSF141072">
    <property type="entry name" value="CalX-like"/>
    <property type="match status" value="2"/>
</dbReference>
<dbReference type="AlphaFoldDB" id="A0A5B8G4D2"/>
<keyword evidence="7 8" id="KW-0624">Polysaccharide degradation</keyword>
<dbReference type="GO" id="GO:0030245">
    <property type="term" value="P:cellulose catabolic process"/>
    <property type="evidence" value="ECO:0007669"/>
    <property type="project" value="UniProtKB-KW"/>
</dbReference>
<dbReference type="Gene3D" id="1.50.10.10">
    <property type="match status" value="1"/>
</dbReference>
<dbReference type="InterPro" id="IPR003644">
    <property type="entry name" value="Calx_beta"/>
</dbReference>
<feature type="domain" description="CBM2" evidence="11">
    <location>
        <begin position="2"/>
        <end position="110"/>
    </location>
</feature>
<dbReference type="Gene3D" id="2.60.40.290">
    <property type="match status" value="1"/>
</dbReference>
<keyword evidence="13" id="KW-1185">Reference proteome</keyword>
<keyword evidence="12" id="KW-0614">Plasmid</keyword>
<keyword evidence="4" id="KW-0106">Calcium</keyword>
<dbReference type="InterPro" id="IPR012291">
    <property type="entry name" value="CBM2_carb-bd_dom_sf"/>
</dbReference>
<dbReference type="EMBL" id="CP040824">
    <property type="protein sequence ID" value="QDL94934.1"/>
    <property type="molecule type" value="Genomic_DNA"/>
</dbReference>
<evidence type="ECO:0000256" key="3">
    <source>
        <dbReference type="ARBA" id="ARBA00022801"/>
    </source>
</evidence>
<evidence type="ECO:0000313" key="12">
    <source>
        <dbReference type="EMBL" id="QDL94934.1"/>
    </source>
</evidence>
<keyword evidence="3 8" id="KW-0378">Hydrolase</keyword>
<keyword evidence="2" id="KW-0677">Repeat</keyword>
<dbReference type="Pfam" id="PF00759">
    <property type="entry name" value="Glyco_hydro_9"/>
    <property type="match status" value="1"/>
</dbReference>
<evidence type="ECO:0000256" key="10">
    <source>
        <dbReference type="RuleBase" id="RU361166"/>
    </source>
</evidence>
<dbReference type="InterPro" id="IPR033126">
    <property type="entry name" value="Glyco_hydro_9_Asp/Glu_AS"/>
</dbReference>
<sequence>MATEAAAGSQPGVFTFDRFDTWAGGYAAYAQFTASEALDHWTFVIDVGATISGIWNARIVSHVGTLYTISNQAWNGALAAAETLEFGFQADGGPPGPEVISINGVPYEDTPPPETLPVVSLTRAKAAEDDGTAHMRVSLSEAANHDVTVKWAFGRGTAGEEDHTRPGTRLVTIRAGETEAWIPIGLVDDTLAEGNERLWIKLVTAEGAEIGKEKAPLLIIDDELPSVRLINTEVNEEDGTARLRVTLSQASDEDVVVRWKVTARGTASDDDHEMGQTTHRVTIKAGATEAFVKIDLVDDEIPEANETLKVKILSASGLGIDKAWATLTIHDGDTLPDDGVPFAAADYGEALGLSMQFYYAQYSGDLPEDFPVDWRGDSALSDGADVGRDLTGGWYDAGDHVKFGLPMASSATLLAWGASDYAEGYKASGTYDDILTHLAWVTDYFLRAYDDKGTETLADDVFYAQVGNGAADHAYWGAPEDMTMARPAYAVTARTPGTEVTAETAAALAASSIVFREAGRTAYADELLDTAKQLFAFSEAYQGSYTAAVPDAADFYNSWSGYQDELAWSAAWLNRATGEAAYLDKAQAWYTASGTTWGLSWDNKSMGTAALLAAAPGGSSAYADLGAHIDYWMNSLPRTPGTDTNGGLAWLDAWGSNRYAANTAFLAMEYADLTEARGGSQARIDAVVDFAADQLDYMLGDNPDGQSYVVGFGEDYPLNPHHRGASGTDSDSDPAANAHTLYGALVGGPDVNGAYADLRTDYVANEVATDYNAGFSSALAALIAEHDLN</sequence>
<protein>
    <recommendedName>
        <fullName evidence="10">Endoglucanase</fullName>
        <ecNumber evidence="10">3.2.1.4</ecNumber>
    </recommendedName>
</protein>
<evidence type="ECO:0000256" key="8">
    <source>
        <dbReference type="PROSITE-ProRule" id="PRU10059"/>
    </source>
</evidence>
<evidence type="ECO:0000313" key="13">
    <source>
        <dbReference type="Proteomes" id="UP000305888"/>
    </source>
</evidence>
<dbReference type="RefSeq" id="WP_143972316.1">
    <property type="nucleotide sequence ID" value="NZ_CP040824.1"/>
</dbReference>
<gene>
    <name evidence="12" type="ORF">FDP22_24035</name>
</gene>
<dbReference type="Pfam" id="PF03160">
    <property type="entry name" value="Calx-beta"/>
    <property type="match status" value="2"/>
</dbReference>
<reference evidence="12 13" key="1">
    <citation type="submission" date="2019-06" db="EMBL/GenBank/DDBJ databases">
        <title>Genome sequence of Rhodobacteraceae bacterium D4M1.</title>
        <authorList>
            <person name="Cao J."/>
        </authorList>
    </citation>
    <scope>NUCLEOTIDE SEQUENCE [LARGE SCALE GENOMIC DNA]</scope>
    <source>
        <strain evidence="12 13">D4M1</strain>
        <plasmid evidence="13">pd4m1f</plasmid>
    </source>
</reference>
<dbReference type="GO" id="GO:0030247">
    <property type="term" value="F:polysaccharide binding"/>
    <property type="evidence" value="ECO:0007669"/>
    <property type="project" value="UniProtKB-UniRule"/>
</dbReference>
<dbReference type="SMART" id="SM00237">
    <property type="entry name" value="Calx_beta"/>
    <property type="match status" value="1"/>
</dbReference>
<keyword evidence="10" id="KW-0136">Cellulose degradation</keyword>
<name>A0A5B8G4D2_9RHOB</name>
<evidence type="ECO:0000259" key="11">
    <source>
        <dbReference type="PROSITE" id="PS51173"/>
    </source>
</evidence>
<evidence type="ECO:0000256" key="9">
    <source>
        <dbReference type="PROSITE-ProRule" id="PRU10060"/>
    </source>
</evidence>
<dbReference type="Pfam" id="PF00553">
    <property type="entry name" value="CBM_2"/>
    <property type="match status" value="1"/>
</dbReference>
<dbReference type="EC" id="3.2.1.4" evidence="10"/>
<dbReference type="PROSITE" id="PS51173">
    <property type="entry name" value="CBM2"/>
    <property type="match status" value="1"/>
</dbReference>
<keyword evidence="6 8" id="KW-0326">Glycosidase</keyword>
<geneLocation type="plasmid" evidence="13">
    <name>pd4m1f</name>
</geneLocation>
<dbReference type="PROSITE" id="PS00592">
    <property type="entry name" value="GH9_2"/>
    <property type="match status" value="1"/>
</dbReference>
<proteinExistence type="inferred from homology"/>
<dbReference type="OrthoDB" id="733404at2"/>
<dbReference type="GO" id="GO:0007154">
    <property type="term" value="P:cell communication"/>
    <property type="evidence" value="ECO:0007669"/>
    <property type="project" value="InterPro"/>
</dbReference>
<dbReference type="InterPro" id="IPR008965">
    <property type="entry name" value="CBM2/CBM3_carb-bd_dom_sf"/>
</dbReference>
<evidence type="ECO:0000256" key="6">
    <source>
        <dbReference type="ARBA" id="ARBA00023295"/>
    </source>
</evidence>
<keyword evidence="5 8" id="KW-0119">Carbohydrate metabolism</keyword>
<evidence type="ECO:0000256" key="7">
    <source>
        <dbReference type="ARBA" id="ARBA00023326"/>
    </source>
</evidence>
<dbReference type="KEGG" id="ppru:FDP22_24035"/>
<organism evidence="12 13">
    <name type="scientific">Paroceanicella profunda</name>
    <dbReference type="NCBI Taxonomy" id="2579971"/>
    <lineage>
        <taxon>Bacteria</taxon>
        <taxon>Pseudomonadati</taxon>
        <taxon>Pseudomonadota</taxon>
        <taxon>Alphaproteobacteria</taxon>
        <taxon>Rhodobacterales</taxon>
        <taxon>Paracoccaceae</taxon>
        <taxon>Paroceanicella</taxon>
    </lineage>
</organism>
<keyword evidence="1" id="KW-0732">Signal</keyword>
<accession>A0A5B8G4D2</accession>
<dbReference type="GO" id="GO:0016020">
    <property type="term" value="C:membrane"/>
    <property type="evidence" value="ECO:0007669"/>
    <property type="project" value="InterPro"/>
</dbReference>
<dbReference type="Proteomes" id="UP000305888">
    <property type="component" value="Plasmid pD4M1F"/>
</dbReference>
<dbReference type="Gene3D" id="2.60.40.2030">
    <property type="match status" value="2"/>
</dbReference>
<feature type="active site" evidence="9">
    <location>
        <position position="757"/>
    </location>
</feature>
<dbReference type="InterPro" id="IPR018221">
    <property type="entry name" value="Glyco_hydro_9_His_AS"/>
</dbReference>
<dbReference type="InterPro" id="IPR038081">
    <property type="entry name" value="CalX-like_sf"/>
</dbReference>
<dbReference type="InterPro" id="IPR008928">
    <property type="entry name" value="6-hairpin_glycosidase_sf"/>
</dbReference>
<dbReference type="SUPFAM" id="SSF48208">
    <property type="entry name" value="Six-hairpin glycosidases"/>
    <property type="match status" value="1"/>
</dbReference>
<dbReference type="SUPFAM" id="SSF49384">
    <property type="entry name" value="Carbohydrate-binding domain"/>
    <property type="match status" value="1"/>
</dbReference>
<dbReference type="GO" id="GO:0008810">
    <property type="term" value="F:cellulase activity"/>
    <property type="evidence" value="ECO:0007669"/>
    <property type="project" value="UniProtKB-EC"/>
</dbReference>
<feature type="active site" evidence="8">
    <location>
        <position position="721"/>
    </location>
</feature>